<evidence type="ECO:0000256" key="10">
    <source>
        <dbReference type="ARBA" id="ARBA00023049"/>
    </source>
</evidence>
<dbReference type="GO" id="GO:0004222">
    <property type="term" value="F:metalloendopeptidase activity"/>
    <property type="evidence" value="ECO:0007669"/>
    <property type="project" value="InterPro"/>
</dbReference>
<name>A0A2T4FIV6_9PSED</name>
<keyword evidence="3" id="KW-1003">Cell membrane</keyword>
<keyword evidence="6" id="KW-0479">Metal-binding</keyword>
<keyword evidence="16" id="KW-1185">Reference proteome</keyword>
<comment type="caution">
    <text evidence="15">The sequence shown here is derived from an EMBL/GenBank/DDBJ whole genome shotgun (WGS) entry which is preliminary data.</text>
</comment>
<evidence type="ECO:0000256" key="12">
    <source>
        <dbReference type="SAM" id="Phobius"/>
    </source>
</evidence>
<keyword evidence="7" id="KW-0378">Hydrolase</keyword>
<dbReference type="Pfam" id="PF01435">
    <property type="entry name" value="Peptidase_M48"/>
    <property type="match status" value="1"/>
</dbReference>
<keyword evidence="9 12" id="KW-1133">Transmembrane helix</keyword>
<dbReference type="PANTHER" id="PTHR43221:SF1">
    <property type="entry name" value="PROTEASE HTPX"/>
    <property type="match status" value="1"/>
</dbReference>
<gene>
    <name evidence="14" type="ORF">BBG20_01620</name>
    <name evidence="15" type="ORF">C9382_31540</name>
</gene>
<sequence>MNALKLTFLLVIFPLLLAALGGWEHQRAAQSSNAVIDYHLNVGIAKQQLQALAAQDPAATVDLGKEKIRVQLALSRLDKIEAELPTAHHINRALRALAPWVIGLGLLAALIGLAALLGTQWAGQRAQQSRDKLLQAFTLGSRLLPYVLVSHVVAMAATVALALSYESLAMWHVGRLGSGEIKLMAVLGVVAAFCVYSIWLLLKQLRHMLGMFKPEPLEIFGAVVTPEQAPALWRQVNELSSTLGALAPDHIVVSLAQGFYVTSSEASVLPAQTRLTGRTLHVPLLHLGLLSRAEIGAVIGHELAHFAGEDTDYSLRFVPIYDGVNRSLQALLQTLLASDLIQGWLMRPSFLFGVFFMQHFDHAVNHWSRERELLADAAGARVAGNRAAASALLRVSVLHAHVEESLLALCDAASEEDLPRAVLTALSGCELHLPPEALEIHQPHPTDSHPSNGERLQALEVPLDEALRTATRPVDAAAANGQIDGYFSAPQTLREQLSRDLLEVAVAENAVHTQLLETLVVSTDGERALHEGGAWRGVLMAVLTIPFVLFALWIMARPWLAPERLKGTPLSTIGVGAAVGSVALIFLGLGVRRYKRAAQVALRLTPEHFVFANLKQPVPIEHIADVSLQFMQGIWVTLELKPDAPLPERRKTAFGVPGARINKKKRQVLLQMAQLCIDNQKIEPYEGLRLMLDYVNASVARKVLQSREDSAQA</sequence>
<feature type="transmembrane region" description="Helical" evidence="12">
    <location>
        <begin position="537"/>
        <end position="556"/>
    </location>
</feature>
<feature type="domain" description="Peptidase M48" evidence="13">
    <location>
        <begin position="289"/>
        <end position="460"/>
    </location>
</feature>
<feature type="transmembrane region" description="Helical" evidence="12">
    <location>
        <begin position="568"/>
        <end position="589"/>
    </location>
</feature>
<dbReference type="EMBL" id="PYWW01000059">
    <property type="protein sequence ID" value="PTC23356.1"/>
    <property type="molecule type" value="Genomic_DNA"/>
</dbReference>
<evidence type="ECO:0000313" key="15">
    <source>
        <dbReference type="EMBL" id="PTC23356.1"/>
    </source>
</evidence>
<accession>A0A2T4FIV6</accession>
<keyword evidence="10" id="KW-0482">Metalloprotease</keyword>
<dbReference type="GO" id="GO:0006508">
    <property type="term" value="P:proteolysis"/>
    <property type="evidence" value="ECO:0007669"/>
    <property type="project" value="UniProtKB-KW"/>
</dbReference>
<dbReference type="OrthoDB" id="5295941at2"/>
<evidence type="ECO:0000256" key="2">
    <source>
        <dbReference type="ARBA" id="ARBA00004651"/>
    </source>
</evidence>
<evidence type="ECO:0000259" key="13">
    <source>
        <dbReference type="Pfam" id="PF01435"/>
    </source>
</evidence>
<comment type="subcellular location">
    <subcellularLocation>
        <location evidence="2">Cell membrane</location>
        <topology evidence="2">Multi-pass membrane protein</topology>
    </subcellularLocation>
</comment>
<dbReference type="GO" id="GO:0005886">
    <property type="term" value="C:plasma membrane"/>
    <property type="evidence" value="ECO:0007669"/>
    <property type="project" value="UniProtKB-SubCell"/>
</dbReference>
<keyword evidence="11 12" id="KW-0472">Membrane</keyword>
<reference evidence="15 17" key="2">
    <citation type="submission" date="2018-03" db="EMBL/GenBank/DDBJ databases">
        <title>Diversity of bacteria associated with corn roots inoculated with woodland soils in Canada, and Description of Pseudomonas aylmerense sp. nov.</title>
        <authorList>
            <person name="Tambong J.T."/>
            <person name="Xu R."/>
            <person name="Tchagang C."/>
        </authorList>
    </citation>
    <scope>NUCLEOTIDE SEQUENCE [LARGE SCALE GENOMIC DNA]</scope>
    <source>
        <strain evidence="15 17">S1E44</strain>
    </source>
</reference>
<protein>
    <submittedName>
        <fullName evidence="15">Peptidase M48, Ste24p</fullName>
    </submittedName>
</protein>
<feature type="transmembrane region" description="Helical" evidence="12">
    <location>
        <begin position="183"/>
        <end position="202"/>
    </location>
</feature>
<dbReference type="Proteomes" id="UP000240571">
    <property type="component" value="Unassembled WGS sequence"/>
</dbReference>
<dbReference type="CDD" id="cd07328">
    <property type="entry name" value="M48_Ste24p_like"/>
    <property type="match status" value="1"/>
</dbReference>
<evidence type="ECO:0000256" key="3">
    <source>
        <dbReference type="ARBA" id="ARBA00022475"/>
    </source>
</evidence>
<dbReference type="AlphaFoldDB" id="A0A2T4FIV6"/>
<keyword evidence="5 12" id="KW-0812">Transmembrane</keyword>
<comment type="cofactor">
    <cofactor evidence="1">
        <name>Zn(2+)</name>
        <dbReference type="ChEBI" id="CHEBI:29105"/>
    </cofactor>
</comment>
<evidence type="ECO:0000256" key="6">
    <source>
        <dbReference type="ARBA" id="ARBA00022723"/>
    </source>
</evidence>
<proteinExistence type="predicted"/>
<reference evidence="14 16" key="1">
    <citation type="submission" date="2016-06" db="EMBL/GenBank/DDBJ databases">
        <title>Draft genome sequence of Pseudomonas sp. S1E40, a novel strain antagonistic activity to fungal plant pathogen.</title>
        <authorList>
            <person name="Tambong J.T."/>
            <person name="Tchagang C."/>
            <person name="Xu R."/>
        </authorList>
    </citation>
    <scope>NUCLEOTIDE SEQUENCE [LARGE SCALE GENOMIC DNA]</scope>
    <source>
        <strain evidence="14 16">S1E40</strain>
    </source>
</reference>
<keyword evidence="8" id="KW-0862">Zinc</keyword>
<evidence type="ECO:0000256" key="1">
    <source>
        <dbReference type="ARBA" id="ARBA00001947"/>
    </source>
</evidence>
<evidence type="ECO:0000256" key="7">
    <source>
        <dbReference type="ARBA" id="ARBA00022801"/>
    </source>
</evidence>
<evidence type="ECO:0000313" key="17">
    <source>
        <dbReference type="Proteomes" id="UP000240571"/>
    </source>
</evidence>
<dbReference type="EMBL" id="MAUE01000002">
    <property type="protein sequence ID" value="OCW30234.1"/>
    <property type="molecule type" value="Genomic_DNA"/>
</dbReference>
<dbReference type="RefSeq" id="WP_065899632.1">
    <property type="nucleotide sequence ID" value="NZ_MAUE01000002.1"/>
</dbReference>
<dbReference type="InterPro" id="IPR001915">
    <property type="entry name" value="Peptidase_M48"/>
</dbReference>
<feature type="transmembrane region" description="Helical" evidence="12">
    <location>
        <begin position="97"/>
        <end position="122"/>
    </location>
</feature>
<dbReference type="GO" id="GO:0046872">
    <property type="term" value="F:metal ion binding"/>
    <property type="evidence" value="ECO:0007669"/>
    <property type="project" value="UniProtKB-KW"/>
</dbReference>
<dbReference type="Proteomes" id="UP000095081">
    <property type="component" value="Unassembled WGS sequence"/>
</dbReference>
<evidence type="ECO:0000256" key="4">
    <source>
        <dbReference type="ARBA" id="ARBA00022670"/>
    </source>
</evidence>
<organism evidence="15 17">
    <name type="scientific">Pseudomonas aylmerensis</name>
    <dbReference type="NCBI Taxonomy" id="1869229"/>
    <lineage>
        <taxon>Bacteria</taxon>
        <taxon>Pseudomonadati</taxon>
        <taxon>Pseudomonadota</taxon>
        <taxon>Gammaproteobacteria</taxon>
        <taxon>Pseudomonadales</taxon>
        <taxon>Pseudomonadaceae</taxon>
        <taxon>Pseudomonas</taxon>
    </lineage>
</organism>
<dbReference type="PANTHER" id="PTHR43221">
    <property type="entry name" value="PROTEASE HTPX"/>
    <property type="match status" value="1"/>
</dbReference>
<evidence type="ECO:0000256" key="9">
    <source>
        <dbReference type="ARBA" id="ARBA00022989"/>
    </source>
</evidence>
<feature type="transmembrane region" description="Helical" evidence="12">
    <location>
        <begin position="143"/>
        <end position="163"/>
    </location>
</feature>
<evidence type="ECO:0000313" key="14">
    <source>
        <dbReference type="EMBL" id="OCW30234.1"/>
    </source>
</evidence>
<evidence type="ECO:0000256" key="11">
    <source>
        <dbReference type="ARBA" id="ARBA00023136"/>
    </source>
</evidence>
<evidence type="ECO:0000256" key="5">
    <source>
        <dbReference type="ARBA" id="ARBA00022692"/>
    </source>
</evidence>
<keyword evidence="4" id="KW-0645">Protease</keyword>
<dbReference type="InterPro" id="IPR050083">
    <property type="entry name" value="HtpX_protease"/>
</dbReference>
<evidence type="ECO:0000313" key="16">
    <source>
        <dbReference type="Proteomes" id="UP000095081"/>
    </source>
</evidence>
<evidence type="ECO:0000256" key="8">
    <source>
        <dbReference type="ARBA" id="ARBA00022833"/>
    </source>
</evidence>